<evidence type="ECO:0000313" key="2">
    <source>
        <dbReference type="EMBL" id="MDR6531647.1"/>
    </source>
</evidence>
<evidence type="ECO:0000313" key="3">
    <source>
        <dbReference type="Proteomes" id="UP001262754"/>
    </source>
</evidence>
<sequence length="142" mass="15369">MKYALTLFALAGLTACATPDPVEQPSYAQLGMVVDRDSKGGLLFSLGLPEPLNGERVRLYAHRMAFRPCAWRTARPMTFKAADVGIVTMIDGGLIKGPAAQSREMAATFDRLIAERGLRVTSEETACAKSLMDQIAFSEDAN</sequence>
<proteinExistence type="predicted"/>
<name>A0ABU1MZP2_9CAUL</name>
<protein>
    <recommendedName>
        <fullName evidence="4">Lipoprotein</fullName>
    </recommendedName>
</protein>
<dbReference type="RefSeq" id="WP_310031724.1">
    <property type="nucleotide sequence ID" value="NZ_JAVDRL010000006.1"/>
</dbReference>
<reference evidence="2 3" key="1">
    <citation type="submission" date="2023-07" db="EMBL/GenBank/DDBJ databases">
        <title>Sorghum-associated microbial communities from plants grown in Nebraska, USA.</title>
        <authorList>
            <person name="Schachtman D."/>
        </authorList>
    </citation>
    <scope>NUCLEOTIDE SEQUENCE [LARGE SCALE GENOMIC DNA]</scope>
    <source>
        <strain evidence="2 3">DS2154</strain>
    </source>
</reference>
<organism evidence="2 3">
    <name type="scientific">Caulobacter rhizosphaerae</name>
    <dbReference type="NCBI Taxonomy" id="2010972"/>
    <lineage>
        <taxon>Bacteria</taxon>
        <taxon>Pseudomonadati</taxon>
        <taxon>Pseudomonadota</taxon>
        <taxon>Alphaproteobacteria</taxon>
        <taxon>Caulobacterales</taxon>
        <taxon>Caulobacteraceae</taxon>
        <taxon>Caulobacter</taxon>
    </lineage>
</organism>
<dbReference type="EMBL" id="JAVDRL010000006">
    <property type="protein sequence ID" value="MDR6531647.1"/>
    <property type="molecule type" value="Genomic_DNA"/>
</dbReference>
<feature type="chain" id="PRO_5045294238" description="Lipoprotein" evidence="1">
    <location>
        <begin position="18"/>
        <end position="142"/>
    </location>
</feature>
<dbReference type="PROSITE" id="PS51257">
    <property type="entry name" value="PROKAR_LIPOPROTEIN"/>
    <property type="match status" value="1"/>
</dbReference>
<comment type="caution">
    <text evidence="2">The sequence shown here is derived from an EMBL/GenBank/DDBJ whole genome shotgun (WGS) entry which is preliminary data.</text>
</comment>
<feature type="signal peptide" evidence="1">
    <location>
        <begin position="1"/>
        <end position="17"/>
    </location>
</feature>
<evidence type="ECO:0008006" key="4">
    <source>
        <dbReference type="Google" id="ProtNLM"/>
    </source>
</evidence>
<gene>
    <name evidence="2" type="ORF">J2800_002394</name>
</gene>
<keyword evidence="3" id="KW-1185">Reference proteome</keyword>
<accession>A0ABU1MZP2</accession>
<evidence type="ECO:0000256" key="1">
    <source>
        <dbReference type="SAM" id="SignalP"/>
    </source>
</evidence>
<dbReference type="Proteomes" id="UP001262754">
    <property type="component" value="Unassembled WGS sequence"/>
</dbReference>
<keyword evidence="1" id="KW-0732">Signal</keyword>